<dbReference type="InterPro" id="IPR007175">
    <property type="entry name" value="Rpr2/Snm1/Rpp21"/>
</dbReference>
<accession>A0A8H7RIJ9</accession>
<proteinExistence type="predicted"/>
<organism evidence="1 2">
    <name type="scientific">Mucor saturninus</name>
    <dbReference type="NCBI Taxonomy" id="64648"/>
    <lineage>
        <taxon>Eukaryota</taxon>
        <taxon>Fungi</taxon>
        <taxon>Fungi incertae sedis</taxon>
        <taxon>Mucoromycota</taxon>
        <taxon>Mucoromycotina</taxon>
        <taxon>Mucoromycetes</taxon>
        <taxon>Mucorales</taxon>
        <taxon>Mucorineae</taxon>
        <taxon>Mucoraceae</taxon>
        <taxon>Mucor</taxon>
    </lineage>
</organism>
<name>A0A8H7RIJ9_9FUNG</name>
<dbReference type="Proteomes" id="UP000603453">
    <property type="component" value="Unassembled WGS sequence"/>
</dbReference>
<reference evidence="1" key="1">
    <citation type="submission" date="2020-12" db="EMBL/GenBank/DDBJ databases">
        <title>Metabolic potential, ecology and presence of endohyphal bacteria is reflected in genomic diversity of Mucoromycotina.</title>
        <authorList>
            <person name="Muszewska A."/>
            <person name="Okrasinska A."/>
            <person name="Steczkiewicz K."/>
            <person name="Drgas O."/>
            <person name="Orlowska M."/>
            <person name="Perlinska-Lenart U."/>
            <person name="Aleksandrzak-Piekarczyk T."/>
            <person name="Szatraj K."/>
            <person name="Zielenkiewicz U."/>
            <person name="Pilsyk S."/>
            <person name="Malc E."/>
            <person name="Mieczkowski P."/>
            <person name="Kruszewska J.S."/>
            <person name="Biernat P."/>
            <person name="Pawlowska J."/>
        </authorList>
    </citation>
    <scope>NUCLEOTIDE SEQUENCE</scope>
    <source>
        <strain evidence="1">WA0000017839</strain>
    </source>
</reference>
<gene>
    <name evidence="1" type="ORF">INT47_000084</name>
</gene>
<dbReference type="GO" id="GO:0005655">
    <property type="term" value="C:nucleolar ribonuclease P complex"/>
    <property type="evidence" value="ECO:0007669"/>
    <property type="project" value="TreeGrafter"/>
</dbReference>
<dbReference type="GO" id="GO:0008033">
    <property type="term" value="P:tRNA processing"/>
    <property type="evidence" value="ECO:0007669"/>
    <property type="project" value="TreeGrafter"/>
</dbReference>
<dbReference type="AlphaFoldDB" id="A0A8H7RIJ9"/>
<comment type="caution">
    <text evidence="1">The sequence shown here is derived from an EMBL/GenBank/DDBJ whole genome shotgun (WGS) entry which is preliminary data.</text>
</comment>
<evidence type="ECO:0000313" key="2">
    <source>
        <dbReference type="Proteomes" id="UP000603453"/>
    </source>
</evidence>
<dbReference type="PANTHER" id="PTHR14742">
    <property type="entry name" value="RIBONUCLEASE P SUBUNIT P21"/>
    <property type="match status" value="1"/>
</dbReference>
<dbReference type="PANTHER" id="PTHR14742:SF3">
    <property type="entry name" value="RIBONUCLEASE MRP PROTEIN SUBUNIT SNM1"/>
    <property type="match status" value="1"/>
</dbReference>
<protein>
    <submittedName>
        <fullName evidence="1">Uncharacterized protein</fullName>
    </submittedName>
</protein>
<dbReference type="EMBL" id="JAEPRD010000010">
    <property type="protein sequence ID" value="KAG2210927.1"/>
    <property type="molecule type" value="Genomic_DNA"/>
</dbReference>
<keyword evidence="2" id="KW-1185">Reference proteome</keyword>
<dbReference type="Pfam" id="PF04032">
    <property type="entry name" value="Rpr2"/>
    <property type="match status" value="1"/>
</dbReference>
<dbReference type="OrthoDB" id="438080at2759"/>
<sequence length="164" mass="18113">MQTAQQTNRLDFLFAAGFEMMSRVPALSRYYMSEFQHSLTEFELTTPKTVARLACPSCGQIRLPGLSTHVAIEGQKRKKGKRPGNRIKTTCASCCHTSFYHGSYKHKLPTATAAAAAVVPTVTPVVIEKKKKNKGKKNSLKAMLNKSTQQKESTGNLADFLSFL</sequence>
<evidence type="ECO:0000313" key="1">
    <source>
        <dbReference type="EMBL" id="KAG2210927.1"/>
    </source>
</evidence>